<dbReference type="SMART" id="SM01117">
    <property type="entry name" value="Cyt-b5"/>
    <property type="match status" value="1"/>
</dbReference>
<dbReference type="Proteomes" id="UP000239899">
    <property type="component" value="Unassembled WGS sequence"/>
</dbReference>
<name>A0A2P6TGR9_CHLSO</name>
<feature type="region of interest" description="Disordered" evidence="5">
    <location>
        <begin position="1"/>
        <end position="69"/>
    </location>
</feature>
<sequence length="238" mass="24527">MSSEDGGGFSFPSLPKPKPLGSQPLPARNPLLSGATVTDRSGGGGGAQPPAAGGQAQLPGPPPQRRKVPFEKGFSQMDWVRLTQTHPDLAGLGGGPPRRNITMEEVAQHASKDDCWTVLRGKVYNITHYLRFHPGGVPLLLKIAGKDGTALFNKYHAWVNYEFMLQKCLVGLLAPPSASKATAGAAAGDAAAAAGGGTAAVAPVAAANSSNSRSATDLQQAAEGEEEAREPQVMGGKL</sequence>
<dbReference type="OrthoDB" id="432299at2759"/>
<keyword evidence="3 4" id="KW-0408">Iron</keyword>
<dbReference type="PANTHER" id="PTHR46237">
    <property type="entry name" value="CYTOCHROME B5 REDUCTASE 4 FAMILY MEMBER"/>
    <property type="match status" value="1"/>
</dbReference>
<keyword evidence="1 4" id="KW-0349">Heme</keyword>
<accession>A0A2P6TGR9</accession>
<dbReference type="InterPro" id="IPR051872">
    <property type="entry name" value="Cytochrome_b5/Flavoprotein_Rdt"/>
</dbReference>
<organism evidence="7 8">
    <name type="scientific">Chlorella sorokiniana</name>
    <name type="common">Freshwater green alga</name>
    <dbReference type="NCBI Taxonomy" id="3076"/>
    <lineage>
        <taxon>Eukaryota</taxon>
        <taxon>Viridiplantae</taxon>
        <taxon>Chlorophyta</taxon>
        <taxon>core chlorophytes</taxon>
        <taxon>Trebouxiophyceae</taxon>
        <taxon>Chlorellales</taxon>
        <taxon>Chlorellaceae</taxon>
        <taxon>Chlorella clade</taxon>
        <taxon>Chlorella</taxon>
    </lineage>
</organism>
<dbReference type="PROSITE" id="PS00191">
    <property type="entry name" value="CYTOCHROME_B5_1"/>
    <property type="match status" value="1"/>
</dbReference>
<evidence type="ECO:0000313" key="8">
    <source>
        <dbReference type="Proteomes" id="UP000239899"/>
    </source>
</evidence>
<feature type="region of interest" description="Disordered" evidence="5">
    <location>
        <begin position="205"/>
        <end position="238"/>
    </location>
</feature>
<evidence type="ECO:0000256" key="1">
    <source>
        <dbReference type="ARBA" id="ARBA00022617"/>
    </source>
</evidence>
<dbReference type="InterPro" id="IPR036400">
    <property type="entry name" value="Cyt_B5-like_heme/steroid_sf"/>
</dbReference>
<dbReference type="EMBL" id="LHPG02000017">
    <property type="protein sequence ID" value="PRW33296.1"/>
    <property type="molecule type" value="Genomic_DNA"/>
</dbReference>
<dbReference type="GO" id="GO:0046872">
    <property type="term" value="F:metal ion binding"/>
    <property type="evidence" value="ECO:0007669"/>
    <property type="project" value="UniProtKB-UniRule"/>
</dbReference>
<comment type="similarity">
    <text evidence="4">Belongs to the cytochrome b5 family.</text>
</comment>
<proteinExistence type="inferred from homology"/>
<dbReference type="STRING" id="3076.A0A2P6TGR9"/>
<dbReference type="SUPFAM" id="SSF55856">
    <property type="entry name" value="Cytochrome b5-like heme/steroid binding domain"/>
    <property type="match status" value="1"/>
</dbReference>
<dbReference type="Gene3D" id="3.10.120.10">
    <property type="entry name" value="Cytochrome b5-like heme/steroid binding domain"/>
    <property type="match status" value="1"/>
</dbReference>
<dbReference type="Pfam" id="PF00173">
    <property type="entry name" value="Cyt-b5"/>
    <property type="match status" value="1"/>
</dbReference>
<dbReference type="GO" id="GO:0005737">
    <property type="term" value="C:cytoplasm"/>
    <property type="evidence" value="ECO:0007669"/>
    <property type="project" value="TreeGrafter"/>
</dbReference>
<reference evidence="7 8" key="1">
    <citation type="journal article" date="2018" name="Plant J.">
        <title>Genome sequences of Chlorella sorokiniana UTEX 1602 and Micractinium conductrix SAG 241.80: implications to maltose excretion by a green alga.</title>
        <authorList>
            <person name="Arriola M.B."/>
            <person name="Velmurugan N."/>
            <person name="Zhang Y."/>
            <person name="Plunkett M.H."/>
            <person name="Hondzo H."/>
            <person name="Barney B.M."/>
        </authorList>
    </citation>
    <scope>NUCLEOTIDE SEQUENCE [LARGE SCALE GENOMIC DNA]</scope>
    <source>
        <strain evidence="8">UTEX 1602</strain>
    </source>
</reference>
<dbReference type="GO" id="GO:0020037">
    <property type="term" value="F:heme binding"/>
    <property type="evidence" value="ECO:0007669"/>
    <property type="project" value="UniProtKB-UniRule"/>
</dbReference>
<feature type="domain" description="Cytochrome b5 heme-binding" evidence="6">
    <location>
        <begin position="98"/>
        <end position="174"/>
    </location>
</feature>
<keyword evidence="2 4" id="KW-0479">Metal-binding</keyword>
<dbReference type="GO" id="GO:0004128">
    <property type="term" value="F:cytochrome-b5 reductase activity, acting on NAD(P)H"/>
    <property type="evidence" value="ECO:0007669"/>
    <property type="project" value="TreeGrafter"/>
</dbReference>
<evidence type="ECO:0000256" key="3">
    <source>
        <dbReference type="ARBA" id="ARBA00023004"/>
    </source>
</evidence>
<feature type="compositionally biased region" description="Low complexity" evidence="5">
    <location>
        <begin position="48"/>
        <end position="58"/>
    </location>
</feature>
<dbReference type="InterPro" id="IPR001199">
    <property type="entry name" value="Cyt_B5-like_heme/steroid-bd"/>
</dbReference>
<dbReference type="PANTHER" id="PTHR46237:SF1">
    <property type="entry name" value="CYTOCHROME B5 REDUCTASE 4"/>
    <property type="match status" value="1"/>
</dbReference>
<feature type="compositionally biased region" description="Low complexity" evidence="5">
    <location>
        <begin position="205"/>
        <end position="215"/>
    </location>
</feature>
<keyword evidence="8" id="KW-1185">Reference proteome</keyword>
<protein>
    <submittedName>
        <fullName evidence="7">Cytochrome b5 domain-containing RLF-like</fullName>
    </submittedName>
</protein>
<dbReference type="PROSITE" id="PS50255">
    <property type="entry name" value="CYTOCHROME_B5_2"/>
    <property type="match status" value="1"/>
</dbReference>
<comment type="caution">
    <text evidence="7">The sequence shown here is derived from an EMBL/GenBank/DDBJ whole genome shotgun (WGS) entry which is preliminary data.</text>
</comment>
<gene>
    <name evidence="7" type="ORF">C2E21_7856</name>
</gene>
<evidence type="ECO:0000256" key="2">
    <source>
        <dbReference type="ARBA" id="ARBA00022723"/>
    </source>
</evidence>
<dbReference type="AlphaFoldDB" id="A0A2P6TGR9"/>
<evidence type="ECO:0000256" key="4">
    <source>
        <dbReference type="RuleBase" id="RU362121"/>
    </source>
</evidence>
<evidence type="ECO:0000259" key="6">
    <source>
        <dbReference type="PROSITE" id="PS50255"/>
    </source>
</evidence>
<dbReference type="FunFam" id="3.10.120.10:FF:000001">
    <property type="entry name" value="Cytochrome b5 reductase 4"/>
    <property type="match status" value="1"/>
</dbReference>
<evidence type="ECO:0000313" key="7">
    <source>
        <dbReference type="EMBL" id="PRW33296.1"/>
    </source>
</evidence>
<dbReference type="InterPro" id="IPR018506">
    <property type="entry name" value="Cyt_B5_heme-BS"/>
</dbReference>
<evidence type="ECO:0000256" key="5">
    <source>
        <dbReference type="SAM" id="MobiDB-lite"/>
    </source>
</evidence>